<sequence length="165" mass="18395">MTEKRAKEEEDPILLSVSGFRFQFSPKDGESGWSSLHRAFHFGHLVAASAVGNLHKTAVTEVFSWGSGAKYGNAHIQKLPCKVDSLQGSFVKLVSAEKFHSVAVGTRGEVYTWGFGRGGRLGHPDFDIYRSYIMGDHEVGNDVDGIPKVRMMFDTKEKAYEFYNN</sequence>
<keyword evidence="3" id="KW-1185">Reference proteome</keyword>
<dbReference type="Pfam" id="PF00415">
    <property type="entry name" value="RCC1"/>
    <property type="match status" value="1"/>
</dbReference>
<dbReference type="PANTHER" id="PTHR22872">
    <property type="entry name" value="BTK-BINDING PROTEIN-RELATED"/>
    <property type="match status" value="1"/>
</dbReference>
<gene>
    <name evidence="2" type="ORF">NE237_030643</name>
</gene>
<dbReference type="OrthoDB" id="1701779at2759"/>
<reference evidence="2" key="1">
    <citation type="journal article" date="2023" name="Plant J.">
        <title>The genome of the king protea, Protea cynaroides.</title>
        <authorList>
            <person name="Chang J."/>
            <person name="Duong T.A."/>
            <person name="Schoeman C."/>
            <person name="Ma X."/>
            <person name="Roodt D."/>
            <person name="Barker N."/>
            <person name="Li Z."/>
            <person name="Van de Peer Y."/>
            <person name="Mizrachi E."/>
        </authorList>
    </citation>
    <scope>NUCLEOTIDE SEQUENCE</scope>
    <source>
        <tissue evidence="2">Young leaves</tissue>
    </source>
</reference>
<organism evidence="2 3">
    <name type="scientific">Protea cynaroides</name>
    <dbReference type="NCBI Taxonomy" id="273540"/>
    <lineage>
        <taxon>Eukaryota</taxon>
        <taxon>Viridiplantae</taxon>
        <taxon>Streptophyta</taxon>
        <taxon>Embryophyta</taxon>
        <taxon>Tracheophyta</taxon>
        <taxon>Spermatophyta</taxon>
        <taxon>Magnoliopsida</taxon>
        <taxon>Proteales</taxon>
        <taxon>Proteaceae</taxon>
        <taxon>Protea</taxon>
    </lineage>
</organism>
<dbReference type="InterPro" id="IPR000408">
    <property type="entry name" value="Reg_chr_condens"/>
</dbReference>
<comment type="caution">
    <text evidence="2">The sequence shown here is derived from an EMBL/GenBank/DDBJ whole genome shotgun (WGS) entry which is preliminary data.</text>
</comment>
<evidence type="ECO:0000313" key="3">
    <source>
        <dbReference type="Proteomes" id="UP001141806"/>
    </source>
</evidence>
<dbReference type="SUPFAM" id="SSF50985">
    <property type="entry name" value="RCC1/BLIP-II"/>
    <property type="match status" value="1"/>
</dbReference>
<dbReference type="PANTHER" id="PTHR22872:SF2">
    <property type="entry name" value="INHIBITOR OF BRUTON TYROSINE KINASE"/>
    <property type="match status" value="1"/>
</dbReference>
<name>A0A9Q0GTF1_9MAGN</name>
<dbReference type="InterPro" id="IPR051625">
    <property type="entry name" value="Signaling_Regulatory_Domain"/>
</dbReference>
<protein>
    <submittedName>
        <fullName evidence="2">Uncharacterized protein</fullName>
    </submittedName>
</protein>
<keyword evidence="1" id="KW-0677">Repeat</keyword>
<evidence type="ECO:0000256" key="1">
    <source>
        <dbReference type="ARBA" id="ARBA00022737"/>
    </source>
</evidence>
<dbReference type="InterPro" id="IPR009091">
    <property type="entry name" value="RCC1/BLIP-II"/>
</dbReference>
<evidence type="ECO:0000313" key="2">
    <source>
        <dbReference type="EMBL" id="KAJ4953811.1"/>
    </source>
</evidence>
<accession>A0A9Q0GTF1</accession>
<dbReference type="Proteomes" id="UP001141806">
    <property type="component" value="Unassembled WGS sequence"/>
</dbReference>
<proteinExistence type="predicted"/>
<dbReference type="Gene3D" id="2.130.10.30">
    <property type="entry name" value="Regulator of chromosome condensation 1/beta-lactamase-inhibitor protein II"/>
    <property type="match status" value="1"/>
</dbReference>
<dbReference type="EMBL" id="JAMYWD010000012">
    <property type="protein sequence ID" value="KAJ4953811.1"/>
    <property type="molecule type" value="Genomic_DNA"/>
</dbReference>
<dbReference type="AlphaFoldDB" id="A0A9Q0GTF1"/>